<feature type="compositionally biased region" description="Basic residues" evidence="1">
    <location>
        <begin position="22"/>
        <end position="35"/>
    </location>
</feature>
<reference evidence="2" key="1">
    <citation type="submission" date="2013-11" db="EMBL/GenBank/DDBJ databases">
        <title>The Genome Sequence of Phytophthora parasitica CJ02B3.</title>
        <authorList>
            <consortium name="The Broad Institute Genomics Platform"/>
            <person name="Russ C."/>
            <person name="Tyler B."/>
            <person name="Panabieres F."/>
            <person name="Shan W."/>
            <person name="Tripathy S."/>
            <person name="Grunwald N."/>
            <person name="Machado M."/>
            <person name="Johnson C.S."/>
            <person name="Arredondo F."/>
            <person name="Hong C."/>
            <person name="Coffey M."/>
            <person name="Young S.K."/>
            <person name="Zeng Q."/>
            <person name="Gargeya S."/>
            <person name="Fitzgerald M."/>
            <person name="Abouelleil A."/>
            <person name="Alvarado L."/>
            <person name="Chapman S.B."/>
            <person name="Gainer-Dewar J."/>
            <person name="Goldberg J."/>
            <person name="Griggs A."/>
            <person name="Gujja S."/>
            <person name="Hansen M."/>
            <person name="Howarth C."/>
            <person name="Imamovic A."/>
            <person name="Ireland A."/>
            <person name="Larimer J."/>
            <person name="McCowan C."/>
            <person name="Murphy C."/>
            <person name="Pearson M."/>
            <person name="Poon T.W."/>
            <person name="Priest M."/>
            <person name="Roberts A."/>
            <person name="Saif S."/>
            <person name="Shea T."/>
            <person name="Sykes S."/>
            <person name="Wortman J."/>
            <person name="Nusbaum C."/>
            <person name="Birren B."/>
        </authorList>
    </citation>
    <scope>NUCLEOTIDE SEQUENCE [LARGE SCALE GENOMIC DNA]</scope>
    <source>
        <strain evidence="2">CJ02B3</strain>
    </source>
</reference>
<name>W2INN4_PHYNI</name>
<proteinExistence type="predicted"/>
<dbReference type="Proteomes" id="UP000053236">
    <property type="component" value="Unassembled WGS sequence"/>
</dbReference>
<gene>
    <name evidence="2" type="ORF">L915_12911</name>
    <name evidence="3" type="ORF">L916_12819</name>
</gene>
<sequence length="621" mass="69122">MGTLLFAIDEHPDVGQDEVRSGRTRAKRRNTKRKRRWTELQDGEFEMVDSVQGKSGSLGGLTATRCDALGGSIQGKSETVEENESEEPVEADDENDNEEPATADEPAKPGETDAAEDEEKAPAVVSEPAVDAEVTERDESPGNAVQEGQVERVRTIPAAVERQVVPLSAGRTTSAKRRKRRAEHEVAAGRGILVTELALRREARAKVLRTRVRHLIEELRIPDGLEQPKRQRREAQIAAETVKRAEVTKKQKVGKSKSAAKGIAADKSDGDVPLKDTGAFSTDEWLEEVARFEEEAPEELIEDGSLAEIRAARRKAEKKAKRFRFAKRLRRLQRWKELSGSAEPAKKNPVVRKKPRRTYEYKQSGCYGDVGLRDDGNGKQVRVAPLRAVGSDGLSCLPTALLALTRKHTQEVRLDSCAQYSVAGEELKKYGRCITRNAPVDIVEGFGGGISRVLGIWRFVGTTQYQQRIQVDALLVEGQGDELLVGEDWMVQHQIKMDFCARELKYVSDTGEKVIWPFTCHGVSSLQPRKVMVRLVKTRKLANSTSNVVHMRVDAEDGTEGIFIPKPTHRRHLMLAPTADTVKNGMVRISVMNVEGRREKLPAREALGTWVPVTEDMQLLK</sequence>
<feature type="region of interest" description="Disordered" evidence="1">
    <location>
        <begin position="15"/>
        <end position="35"/>
    </location>
</feature>
<evidence type="ECO:0000256" key="1">
    <source>
        <dbReference type="SAM" id="MobiDB-lite"/>
    </source>
</evidence>
<protein>
    <submittedName>
        <fullName evidence="3">Uncharacterized protein</fullName>
    </submittedName>
</protein>
<feature type="region of interest" description="Disordered" evidence="1">
    <location>
        <begin position="50"/>
        <end position="149"/>
    </location>
</feature>
<dbReference type="EMBL" id="KI687425">
    <property type="protein sequence ID" value="ETK81600.1"/>
    <property type="molecule type" value="Genomic_DNA"/>
</dbReference>
<dbReference type="VEuPathDB" id="FungiDB:PPTG_22298"/>
<dbReference type="AlphaFoldDB" id="W2INN4"/>
<accession>W2INN4</accession>
<feature type="compositionally biased region" description="Acidic residues" evidence="1">
    <location>
        <begin position="80"/>
        <end position="102"/>
    </location>
</feature>
<reference evidence="3" key="2">
    <citation type="submission" date="2013-11" db="EMBL/GenBank/DDBJ databases">
        <title>The Genome Sequence of Phytophthora parasitica CJ05E6.</title>
        <authorList>
            <consortium name="The Broad Institute Genomics Platform"/>
            <person name="Russ C."/>
            <person name="Tyler B."/>
            <person name="Panabieres F."/>
            <person name="Shan W."/>
            <person name="Tripathy S."/>
            <person name="Grunwald N."/>
            <person name="Machado M."/>
            <person name="Johnson C.S."/>
            <person name="Arredondo F."/>
            <person name="Hong C."/>
            <person name="Coffey M."/>
            <person name="Young S.K."/>
            <person name="Zeng Q."/>
            <person name="Gargeya S."/>
            <person name="Fitzgerald M."/>
            <person name="Abouelleil A."/>
            <person name="Alvarado L."/>
            <person name="Chapman S.B."/>
            <person name="Gainer-Dewar J."/>
            <person name="Goldberg J."/>
            <person name="Griggs A."/>
            <person name="Gujja S."/>
            <person name="Hansen M."/>
            <person name="Howarth C."/>
            <person name="Imamovic A."/>
            <person name="Ireland A."/>
            <person name="Larimer J."/>
            <person name="McCowan C."/>
            <person name="Murphy C."/>
            <person name="Pearson M."/>
            <person name="Poon T.W."/>
            <person name="Priest M."/>
            <person name="Roberts A."/>
            <person name="Saif S."/>
            <person name="Shea T."/>
            <person name="Sykes S."/>
            <person name="Wortman J."/>
            <person name="Nusbaum C."/>
            <person name="Birren B."/>
        </authorList>
    </citation>
    <scope>NUCLEOTIDE SEQUENCE [LARGE SCALE GENOMIC DNA]</scope>
    <source>
        <strain evidence="3">CJ05E6</strain>
    </source>
</reference>
<evidence type="ECO:0000313" key="2">
    <source>
        <dbReference type="EMBL" id="ETK81600.1"/>
    </source>
</evidence>
<dbReference type="Proteomes" id="UP000053864">
    <property type="component" value="Unassembled WGS sequence"/>
</dbReference>
<dbReference type="EMBL" id="KI674148">
    <property type="protein sequence ID" value="ETL35008.1"/>
    <property type="molecule type" value="Genomic_DNA"/>
</dbReference>
<organism evidence="3">
    <name type="scientific">Phytophthora nicotianae</name>
    <name type="common">Potato buckeye rot agent</name>
    <name type="synonym">Phytophthora parasitica</name>
    <dbReference type="NCBI Taxonomy" id="4792"/>
    <lineage>
        <taxon>Eukaryota</taxon>
        <taxon>Sar</taxon>
        <taxon>Stramenopiles</taxon>
        <taxon>Oomycota</taxon>
        <taxon>Peronosporomycetes</taxon>
        <taxon>Peronosporales</taxon>
        <taxon>Peronosporaceae</taxon>
        <taxon>Phytophthora</taxon>
    </lineage>
</organism>
<evidence type="ECO:0000313" key="3">
    <source>
        <dbReference type="EMBL" id="ETL35008.1"/>
    </source>
</evidence>